<feature type="active site" description="Proton acceptor" evidence="10">
    <location>
        <position position="181"/>
    </location>
</feature>
<dbReference type="NCBIfam" id="TIGR01882">
    <property type="entry name" value="peptidase-T"/>
    <property type="match status" value="1"/>
</dbReference>
<dbReference type="PIRSF" id="PIRSF037215">
    <property type="entry name" value="Peptidase_M20B"/>
    <property type="match status" value="1"/>
</dbReference>
<dbReference type="Pfam" id="PF01546">
    <property type="entry name" value="Peptidase_M20"/>
    <property type="match status" value="1"/>
</dbReference>
<reference evidence="13 14" key="1">
    <citation type="submission" date="2020-08" db="EMBL/GenBank/DDBJ databases">
        <title>Genomic Encyclopedia of Type Strains, Phase IV (KMG-IV): sequencing the most valuable type-strain genomes for metagenomic binning, comparative biology and taxonomic classification.</title>
        <authorList>
            <person name="Goeker M."/>
        </authorList>
    </citation>
    <scope>NUCLEOTIDE SEQUENCE [LARGE SCALE GENOMIC DNA]</scope>
    <source>
        <strain evidence="13 14">DSM 21255</strain>
    </source>
</reference>
<evidence type="ECO:0000313" key="14">
    <source>
        <dbReference type="Proteomes" id="UP000591941"/>
    </source>
</evidence>
<dbReference type="AlphaFoldDB" id="A0A841R3V2"/>
<gene>
    <name evidence="13" type="ORF">HNR45_000742</name>
</gene>
<comment type="caution">
    <text evidence="13">The sequence shown here is derived from an EMBL/GenBank/DDBJ whole genome shotgun (WGS) entry which is preliminary data.</text>
</comment>
<evidence type="ECO:0000313" key="13">
    <source>
        <dbReference type="EMBL" id="MBB6477709.1"/>
    </source>
</evidence>
<dbReference type="GO" id="GO:0045148">
    <property type="term" value="F:tripeptide aminopeptidase activity"/>
    <property type="evidence" value="ECO:0007669"/>
    <property type="project" value="UniProtKB-UniRule"/>
</dbReference>
<dbReference type="GO" id="GO:0008270">
    <property type="term" value="F:zinc ion binding"/>
    <property type="evidence" value="ECO:0007669"/>
    <property type="project" value="InterPro"/>
</dbReference>
<keyword evidence="14" id="KW-1185">Reference proteome</keyword>
<dbReference type="InterPro" id="IPR036264">
    <property type="entry name" value="Bact_exopeptidase_dim_dom"/>
</dbReference>
<evidence type="ECO:0000256" key="3">
    <source>
        <dbReference type="ARBA" id="ARBA00022438"/>
    </source>
</evidence>
<dbReference type="SUPFAM" id="SSF53187">
    <property type="entry name" value="Zn-dependent exopeptidases"/>
    <property type="match status" value="1"/>
</dbReference>
<keyword evidence="4" id="KW-0645">Protease</keyword>
<evidence type="ECO:0000256" key="5">
    <source>
        <dbReference type="ARBA" id="ARBA00022723"/>
    </source>
</evidence>
<accession>A0A841R3V2</accession>
<feature type="active site" evidence="10">
    <location>
        <position position="87"/>
    </location>
</feature>
<dbReference type="Gene3D" id="3.30.70.360">
    <property type="match status" value="1"/>
</dbReference>
<feature type="binding site" evidence="11">
    <location>
        <position position="388"/>
    </location>
    <ligand>
        <name>Zn(2+)</name>
        <dbReference type="ChEBI" id="CHEBI:29105"/>
        <label>2</label>
    </ligand>
</feature>
<feature type="binding site" evidence="11">
    <location>
        <position position="85"/>
    </location>
    <ligand>
        <name>Zn(2+)</name>
        <dbReference type="ChEBI" id="CHEBI:29105"/>
        <label>1</label>
    </ligand>
</feature>
<dbReference type="GO" id="GO:0006518">
    <property type="term" value="P:peptide metabolic process"/>
    <property type="evidence" value="ECO:0007669"/>
    <property type="project" value="InterPro"/>
</dbReference>
<evidence type="ECO:0000256" key="10">
    <source>
        <dbReference type="PIRSR" id="PIRSR037215-1"/>
    </source>
</evidence>
<comment type="catalytic activity">
    <reaction evidence="1">
        <text>Release of the N-terminal residue from a tripeptide.</text>
        <dbReference type="EC" id="3.4.11.4"/>
    </reaction>
</comment>
<evidence type="ECO:0000256" key="2">
    <source>
        <dbReference type="ARBA" id="ARBA00009692"/>
    </source>
</evidence>
<dbReference type="InterPro" id="IPR011650">
    <property type="entry name" value="Peptidase_M20_dimer"/>
</dbReference>
<evidence type="ECO:0000256" key="6">
    <source>
        <dbReference type="ARBA" id="ARBA00022801"/>
    </source>
</evidence>
<dbReference type="Proteomes" id="UP000591941">
    <property type="component" value="Unassembled WGS sequence"/>
</dbReference>
<evidence type="ECO:0000256" key="1">
    <source>
        <dbReference type="ARBA" id="ARBA00000870"/>
    </source>
</evidence>
<sequence length="419" mass="46293">MEYMSRESLLERFLRYISIPSQSDPTVSEIPSTKMQWDMVRELETELKELGLEDIHVSEHAVLTARLAATSDAPEGTPVIGFCTHVDTVDVQLAPEISPQVVENYDGGVITLNKEKNLVLDPETETALKNYVGDTIVTTTGNSVLGSDDKAGVAAVMGAITELVKSGAPHGEIYLAFVPDEETGLRGSKKMELDRFPVDFAYTLDCCEIGEVVYETFNAGSAVINIQGIAAHPMSAKGNMVNPVLIACDFVQYFDRLKTPENTDGTDGYIWVQGISGNQSNASVELNIRDHHRDRYLGYKDYIEKAVAFLKERYPRATIELSMEDVYANIKDAKTPANEFAVDHIYTAMERLGITPKTLSMRGGTDGSYLSSQGIFTPNFFTGGHNFHSVYEYLPLNSLVKSSEMVRTIIDLVQEDAKK</sequence>
<organism evidence="13 14">
    <name type="scientific">Negativicoccus succinicivorans</name>
    <dbReference type="NCBI Taxonomy" id="620903"/>
    <lineage>
        <taxon>Bacteria</taxon>
        <taxon>Bacillati</taxon>
        <taxon>Bacillota</taxon>
        <taxon>Negativicutes</taxon>
        <taxon>Veillonellales</taxon>
        <taxon>Veillonellaceae</taxon>
        <taxon>Negativicoccus</taxon>
    </lineage>
</organism>
<dbReference type="InterPro" id="IPR001261">
    <property type="entry name" value="ArgE/DapE_CS"/>
</dbReference>
<keyword evidence="3 13" id="KW-0031">Aminopeptidase</keyword>
<evidence type="ECO:0000256" key="4">
    <source>
        <dbReference type="ARBA" id="ARBA00022670"/>
    </source>
</evidence>
<comment type="cofactor">
    <cofactor evidence="11">
        <name>Zn(2+)</name>
        <dbReference type="ChEBI" id="CHEBI:29105"/>
    </cofactor>
    <text evidence="11">Binds 2 Zn(2+) ions per subunit.</text>
</comment>
<comment type="similarity">
    <text evidence="2">Belongs to the peptidase M20B family.</text>
</comment>
<dbReference type="EMBL" id="JACHHI010000003">
    <property type="protein sequence ID" value="MBB6477709.1"/>
    <property type="molecule type" value="Genomic_DNA"/>
</dbReference>
<dbReference type="PANTHER" id="PTHR42994">
    <property type="entry name" value="PEPTIDASE T"/>
    <property type="match status" value="1"/>
</dbReference>
<feature type="binding site" evidence="11">
    <location>
        <position position="148"/>
    </location>
    <ligand>
        <name>Zn(2+)</name>
        <dbReference type="ChEBI" id="CHEBI:29105"/>
        <label>1</label>
    </ligand>
</feature>
<keyword evidence="8" id="KW-0482">Metalloprotease</keyword>
<dbReference type="EC" id="3.4.11.4" evidence="9"/>
<evidence type="ECO:0000256" key="8">
    <source>
        <dbReference type="ARBA" id="ARBA00023049"/>
    </source>
</evidence>
<dbReference type="GO" id="GO:0008237">
    <property type="term" value="F:metallopeptidase activity"/>
    <property type="evidence" value="ECO:0007669"/>
    <property type="project" value="UniProtKB-KW"/>
</dbReference>
<dbReference type="InterPro" id="IPR010161">
    <property type="entry name" value="Peptidase_M20B"/>
</dbReference>
<feature type="binding site" evidence="11">
    <location>
        <position position="182"/>
    </location>
    <ligand>
        <name>Zn(2+)</name>
        <dbReference type="ChEBI" id="CHEBI:29105"/>
        <label>2</label>
    </ligand>
</feature>
<evidence type="ECO:0000259" key="12">
    <source>
        <dbReference type="Pfam" id="PF07687"/>
    </source>
</evidence>
<dbReference type="NCBIfam" id="NF003976">
    <property type="entry name" value="PRK05469.1"/>
    <property type="match status" value="1"/>
</dbReference>
<dbReference type="PANTHER" id="PTHR42994:SF1">
    <property type="entry name" value="PEPTIDASE T"/>
    <property type="match status" value="1"/>
</dbReference>
<evidence type="ECO:0000256" key="11">
    <source>
        <dbReference type="PIRSR" id="PIRSR037215-2"/>
    </source>
</evidence>
<dbReference type="SUPFAM" id="SSF55031">
    <property type="entry name" value="Bacterial exopeptidase dimerisation domain"/>
    <property type="match status" value="1"/>
</dbReference>
<feature type="binding site" evidence="11">
    <location>
        <position position="205"/>
    </location>
    <ligand>
        <name>Zn(2+)</name>
        <dbReference type="ChEBI" id="CHEBI:29105"/>
        <label>1</label>
    </ligand>
</feature>
<evidence type="ECO:0000256" key="7">
    <source>
        <dbReference type="ARBA" id="ARBA00022833"/>
    </source>
</evidence>
<dbReference type="GO" id="GO:0006508">
    <property type="term" value="P:proteolysis"/>
    <property type="evidence" value="ECO:0007669"/>
    <property type="project" value="UniProtKB-UniRule"/>
</dbReference>
<dbReference type="NCBIfam" id="NF009920">
    <property type="entry name" value="PRK13381.1"/>
    <property type="match status" value="1"/>
</dbReference>
<dbReference type="Pfam" id="PF07687">
    <property type="entry name" value="M20_dimer"/>
    <property type="match status" value="1"/>
</dbReference>
<protein>
    <recommendedName>
        <fullName evidence="9">Peptidase T</fullName>
        <ecNumber evidence="9">3.4.11.4</ecNumber>
    </recommendedName>
</protein>
<keyword evidence="6 13" id="KW-0378">Hydrolase</keyword>
<feature type="domain" description="Peptidase M20 dimerisation" evidence="12">
    <location>
        <begin position="214"/>
        <end position="315"/>
    </location>
</feature>
<dbReference type="InterPro" id="IPR002933">
    <property type="entry name" value="Peptidase_M20"/>
</dbReference>
<keyword evidence="7 11" id="KW-0862">Zinc</keyword>
<proteinExistence type="inferred from homology"/>
<name>A0A841R3V2_9FIRM</name>
<keyword evidence="5 11" id="KW-0479">Metal-binding</keyword>
<feature type="binding site" evidence="11">
    <location>
        <position position="148"/>
    </location>
    <ligand>
        <name>Zn(2+)</name>
        <dbReference type="ChEBI" id="CHEBI:29105"/>
        <label>2</label>
    </ligand>
</feature>
<dbReference type="PROSITE" id="PS00759">
    <property type="entry name" value="ARGE_DAPE_CPG2_2"/>
    <property type="match status" value="1"/>
</dbReference>
<evidence type="ECO:0000256" key="9">
    <source>
        <dbReference type="NCBIfam" id="TIGR01882"/>
    </source>
</evidence>
<dbReference type="Gene3D" id="3.40.630.10">
    <property type="entry name" value="Zn peptidases"/>
    <property type="match status" value="1"/>
</dbReference>